<dbReference type="InterPro" id="IPR050900">
    <property type="entry name" value="Transposase_IS3/IS150/IS904"/>
</dbReference>
<dbReference type="GO" id="GO:0006313">
    <property type="term" value="P:DNA transposition"/>
    <property type="evidence" value="ECO:0007669"/>
    <property type="project" value="InterPro"/>
</dbReference>
<gene>
    <name evidence="2" type="ORF">DFK10_11440</name>
</gene>
<dbReference type="PANTHER" id="PTHR46889:SF5">
    <property type="entry name" value="INTEGRASE PROTEIN"/>
    <property type="match status" value="1"/>
</dbReference>
<proteinExistence type="predicted"/>
<comment type="caution">
    <text evidence="2">The sequence shown here is derived from an EMBL/GenBank/DDBJ whole genome shotgun (WGS) entry which is preliminary data.</text>
</comment>
<dbReference type="PROSITE" id="PS50994">
    <property type="entry name" value="INTEGRASE"/>
    <property type="match status" value="1"/>
</dbReference>
<name>A0A2V1P235_9RHOB</name>
<dbReference type="Pfam" id="PF00665">
    <property type="entry name" value="rve"/>
    <property type="match status" value="1"/>
</dbReference>
<dbReference type="GO" id="GO:0015074">
    <property type="term" value="P:DNA integration"/>
    <property type="evidence" value="ECO:0007669"/>
    <property type="project" value="InterPro"/>
</dbReference>
<feature type="domain" description="Integrase catalytic" evidence="1">
    <location>
        <begin position="210"/>
        <end position="370"/>
    </location>
</feature>
<evidence type="ECO:0000313" key="3">
    <source>
        <dbReference type="Proteomes" id="UP000245293"/>
    </source>
</evidence>
<dbReference type="SUPFAM" id="SSF53098">
    <property type="entry name" value="Ribonuclease H-like"/>
    <property type="match status" value="1"/>
</dbReference>
<dbReference type="InterPro" id="IPR036397">
    <property type="entry name" value="RNaseH_sf"/>
</dbReference>
<dbReference type="InterPro" id="IPR012337">
    <property type="entry name" value="RNaseH-like_sf"/>
</dbReference>
<dbReference type="InterPro" id="IPR036388">
    <property type="entry name" value="WH-like_DNA-bd_sf"/>
</dbReference>
<dbReference type="InterPro" id="IPR010921">
    <property type="entry name" value="Trp_repressor/repl_initiator"/>
</dbReference>
<sequence length="377" mass="43684">MAKGKTHTPDFKAKVALEAIREEMTLAELSKKYGVHPNQISTWKRAAIENMATAFTRRGADPGKVNESGIDKLHSKIGQLVVERDFLANASVQPARDARQEMVSKDHELSQRRQCALLQLSRSTLYYRPKGESAENLRFMEIIDKQFLETPWYGSRHMARHMKRRGHKCGRHRVRRLMRLMRLVPIYQEPNTSKKHPAHKIYPYLLKGLAITRPNQVWCADITYIRMERGFLYLVAIMDWYSRKVLAWRLSNTLEADFCVAALKEALATYGPPEIFNIDQGSQFTSSDWIDELKEAKVTISMDGKGRWIDNRMIERLWRSLKYECVYLRAFETGSQAREGIGRWLAYYNAERPHSTYGILTPDEVHASKTEPMKMAA</sequence>
<dbReference type="Gene3D" id="1.10.10.10">
    <property type="entry name" value="Winged helix-like DNA-binding domain superfamily/Winged helix DNA-binding domain"/>
    <property type="match status" value="1"/>
</dbReference>
<dbReference type="Proteomes" id="UP000245293">
    <property type="component" value="Unassembled WGS sequence"/>
</dbReference>
<dbReference type="PANTHER" id="PTHR46889">
    <property type="entry name" value="TRANSPOSASE INSF FOR INSERTION SEQUENCE IS3B-RELATED"/>
    <property type="match status" value="1"/>
</dbReference>
<dbReference type="NCBIfam" id="NF033516">
    <property type="entry name" value="transpos_IS3"/>
    <property type="match status" value="1"/>
</dbReference>
<dbReference type="InterPro" id="IPR025948">
    <property type="entry name" value="HTH-like_dom"/>
</dbReference>
<dbReference type="SUPFAM" id="SSF48295">
    <property type="entry name" value="TrpR-like"/>
    <property type="match status" value="1"/>
</dbReference>
<keyword evidence="3" id="KW-1185">Reference proteome</keyword>
<accession>A0A2V1P235</accession>
<dbReference type="InterPro" id="IPR048020">
    <property type="entry name" value="Transpos_IS3"/>
</dbReference>
<dbReference type="GO" id="GO:0043565">
    <property type="term" value="F:sequence-specific DNA binding"/>
    <property type="evidence" value="ECO:0007669"/>
    <property type="project" value="InterPro"/>
</dbReference>
<dbReference type="Pfam" id="PF01527">
    <property type="entry name" value="HTH_Tnp_1"/>
    <property type="match status" value="1"/>
</dbReference>
<dbReference type="OrthoDB" id="9814072at2"/>
<protein>
    <submittedName>
        <fullName evidence="2">IS3 family transposase</fullName>
    </submittedName>
</protein>
<evidence type="ECO:0000313" key="2">
    <source>
        <dbReference type="EMBL" id="PWG16571.1"/>
    </source>
</evidence>
<dbReference type="AlphaFoldDB" id="A0A2V1P235"/>
<evidence type="ECO:0000259" key="1">
    <source>
        <dbReference type="PROSITE" id="PS50994"/>
    </source>
</evidence>
<dbReference type="Gene3D" id="3.30.420.10">
    <property type="entry name" value="Ribonuclease H-like superfamily/Ribonuclease H"/>
    <property type="match status" value="1"/>
</dbReference>
<dbReference type="InterPro" id="IPR001584">
    <property type="entry name" value="Integrase_cat-core"/>
</dbReference>
<dbReference type="InterPro" id="IPR002514">
    <property type="entry name" value="Transposase_8"/>
</dbReference>
<organism evidence="2 3">
    <name type="scientific">Salibaculum griseiflavum</name>
    <dbReference type="NCBI Taxonomy" id="1914409"/>
    <lineage>
        <taxon>Bacteria</taxon>
        <taxon>Pseudomonadati</taxon>
        <taxon>Pseudomonadota</taxon>
        <taxon>Alphaproteobacteria</taxon>
        <taxon>Rhodobacterales</taxon>
        <taxon>Roseobacteraceae</taxon>
        <taxon>Salibaculum</taxon>
    </lineage>
</organism>
<dbReference type="EMBL" id="QETF01000012">
    <property type="protein sequence ID" value="PWG16571.1"/>
    <property type="molecule type" value="Genomic_DNA"/>
</dbReference>
<dbReference type="GO" id="GO:0004803">
    <property type="term" value="F:transposase activity"/>
    <property type="evidence" value="ECO:0007669"/>
    <property type="project" value="InterPro"/>
</dbReference>
<reference evidence="3" key="1">
    <citation type="submission" date="2018-05" db="EMBL/GenBank/DDBJ databases">
        <authorList>
            <person name="Du Z."/>
            <person name="Wang X."/>
        </authorList>
    </citation>
    <scope>NUCLEOTIDE SEQUENCE [LARGE SCALE GENOMIC DNA]</scope>
    <source>
        <strain evidence="3">WDS4C29</strain>
    </source>
</reference>
<dbReference type="Pfam" id="PF13276">
    <property type="entry name" value="HTH_21"/>
    <property type="match status" value="1"/>
</dbReference>